<keyword evidence="5" id="KW-0378">Hydrolase</keyword>
<dbReference type="Proteomes" id="UP000179797">
    <property type="component" value="Unassembled WGS sequence"/>
</dbReference>
<dbReference type="GO" id="GO:0008270">
    <property type="term" value="F:zinc ion binding"/>
    <property type="evidence" value="ECO:0007669"/>
    <property type="project" value="UniProtKB-KW"/>
</dbReference>
<dbReference type="PANTHER" id="PTHR32472">
    <property type="entry name" value="DNA REPAIR PROTEIN RADA"/>
    <property type="match status" value="1"/>
</dbReference>
<dbReference type="SUPFAM" id="SSF52540">
    <property type="entry name" value="P-loop containing nucleoside triphosphate hydrolases"/>
    <property type="match status" value="1"/>
</dbReference>
<evidence type="ECO:0000256" key="9">
    <source>
        <dbReference type="ARBA" id="ARBA00023125"/>
    </source>
</evidence>
<dbReference type="InterPro" id="IPR020588">
    <property type="entry name" value="RecA_ATP-bd"/>
</dbReference>
<evidence type="ECO:0000256" key="7">
    <source>
        <dbReference type="ARBA" id="ARBA00022840"/>
    </source>
</evidence>
<dbReference type="Pfam" id="PF13481">
    <property type="entry name" value="AAA_25"/>
    <property type="match status" value="1"/>
</dbReference>
<dbReference type="EMBL" id="JRYR02000001">
    <property type="protein sequence ID" value="OHX65772.1"/>
    <property type="molecule type" value="Genomic_DNA"/>
</dbReference>
<name>A0A1S1YXN7_FLAPC</name>
<dbReference type="PROSITE" id="PS50162">
    <property type="entry name" value="RECA_2"/>
    <property type="match status" value="1"/>
</dbReference>
<evidence type="ECO:0000313" key="16">
    <source>
        <dbReference type="Proteomes" id="UP000179797"/>
    </source>
</evidence>
<comment type="domain">
    <text evidence="11">The middle region has homology to RecA with ATPase motifs including the RadA KNRFG motif, while the C-terminus is homologous to Lon protease.</text>
</comment>
<evidence type="ECO:0000256" key="12">
    <source>
        <dbReference type="NCBIfam" id="TIGR00416"/>
    </source>
</evidence>
<evidence type="ECO:0000256" key="10">
    <source>
        <dbReference type="ARBA" id="ARBA00023204"/>
    </source>
</evidence>
<evidence type="ECO:0000256" key="2">
    <source>
        <dbReference type="ARBA" id="ARBA00022741"/>
    </source>
</evidence>
<dbReference type="Pfam" id="PF13541">
    <property type="entry name" value="ChlI"/>
    <property type="match status" value="1"/>
</dbReference>
<dbReference type="FunFam" id="3.40.50.300:FF:000050">
    <property type="entry name" value="DNA repair protein RadA"/>
    <property type="match status" value="1"/>
</dbReference>
<comment type="function">
    <text evidence="11">Plays a role in repairing double-strand DNA breaks, probably involving stabilizing or processing branched DNA or blocked replication forks.</text>
</comment>
<feature type="short sequence motif" description="RadA KNRFG motif" evidence="11">
    <location>
        <begin position="265"/>
        <end position="269"/>
    </location>
</feature>
<dbReference type="HAMAP" id="MF_01498">
    <property type="entry name" value="RadA_bact"/>
    <property type="match status" value="1"/>
</dbReference>
<keyword evidence="1 11" id="KW-0479">Metal-binding</keyword>
<evidence type="ECO:0000256" key="6">
    <source>
        <dbReference type="ARBA" id="ARBA00022833"/>
    </source>
</evidence>
<evidence type="ECO:0000313" key="15">
    <source>
        <dbReference type="EMBL" id="OHX65772.1"/>
    </source>
</evidence>
<comment type="function">
    <text evidence="13">DNA-dependent ATPase involved in processing of recombination intermediates, plays a role in repairing DNA breaks. Stimulates the branch migration of RecA-mediated strand transfer reactions, allowing the 3' invading strand to extend heteroduplex DNA faster. Binds ssDNA in the presence of ADP but not other nucleotides, has ATPase activity that is stimulated by ssDNA and various branched DNA structures, but inhibited by SSB. Does not have RecA's homology-searching function.</text>
</comment>
<dbReference type="STRING" id="915059.NH26_05120"/>
<keyword evidence="7 11" id="KW-0067">ATP-binding</keyword>
<dbReference type="Pfam" id="PF18073">
    <property type="entry name" value="Zn_ribbon_LapB"/>
    <property type="match status" value="1"/>
</dbReference>
<evidence type="ECO:0000256" key="13">
    <source>
        <dbReference type="RuleBase" id="RU003555"/>
    </source>
</evidence>
<dbReference type="GO" id="GO:0005524">
    <property type="term" value="F:ATP binding"/>
    <property type="evidence" value="ECO:0007669"/>
    <property type="project" value="UniProtKB-UniRule"/>
</dbReference>
<dbReference type="CDD" id="cd01121">
    <property type="entry name" value="RadA_SMS_N"/>
    <property type="match status" value="1"/>
</dbReference>
<comment type="caution">
    <text evidence="15">The sequence shown here is derived from an EMBL/GenBank/DDBJ whole genome shotgun (WGS) entry which is preliminary data.</text>
</comment>
<keyword evidence="16" id="KW-1185">Reference proteome</keyword>
<evidence type="ECO:0000256" key="3">
    <source>
        <dbReference type="ARBA" id="ARBA00022763"/>
    </source>
</evidence>
<feature type="binding site" evidence="11">
    <location>
        <begin position="110"/>
        <end position="117"/>
    </location>
    <ligand>
        <name>ATP</name>
        <dbReference type="ChEBI" id="CHEBI:30616"/>
    </ligand>
</feature>
<accession>A0A1S1YXN7</accession>
<sequence>MAKKIKTAYFCQNCGFESPKWQGKCPTCNEWNTFVEELQKEETPKKGDWKMSSTATKSGGYVNVGAETAKPTKITEVKYEKEARIITQDEELNRVLGGGIVPGSVVMIGGEPGIGKSTLMLQIALSLNNKQVLYVSGEESGQQIRQRAERIPFSSEETYVLTETDTSKIFAHVETMTPDVMVIDSIQTLVSPFLEQAAGSVSQVKECAAELIRFAKDTGTPVLMIGHITKEGSLAGPKVLEHMVDTVLQFEGDRHMSYRILRTAKNRFGSTSELGIYEMIASGLRQVSNPSEILLSQRDDGLSGIAIGTVMEGNRPLLVEIQSLVTPSVYGNPQRSSTGFDAKRLNMLLAVLEKRSGYKLNFSDVFINITGGLRVEDPAIDLAVVVSLISSFEDIAVESTTCFAAEVGLGGEVRAVSRIENRISEAEKLGFKEMFISKYNTKGIDFTKLKMKVIPVGTVAELAEKLFT</sequence>
<keyword evidence="2 11" id="KW-0547">Nucleotide-binding</keyword>
<feature type="region of interest" description="Lon-protease-like" evidence="11">
    <location>
        <begin position="364"/>
        <end position="468"/>
    </location>
</feature>
<dbReference type="PRINTS" id="PR01874">
    <property type="entry name" value="DNAREPAIRADA"/>
</dbReference>
<dbReference type="GO" id="GO:0003684">
    <property type="term" value="F:damaged DNA binding"/>
    <property type="evidence" value="ECO:0007669"/>
    <property type="project" value="InterPro"/>
</dbReference>
<dbReference type="SMART" id="SM00382">
    <property type="entry name" value="AAA"/>
    <property type="match status" value="1"/>
</dbReference>
<evidence type="ECO:0000259" key="14">
    <source>
        <dbReference type="PROSITE" id="PS50162"/>
    </source>
</evidence>
<dbReference type="RefSeq" id="WP_044222458.1">
    <property type="nucleotide sequence ID" value="NZ_JRYR02000001.1"/>
</dbReference>
<dbReference type="PANTHER" id="PTHR32472:SF10">
    <property type="entry name" value="DNA REPAIR PROTEIN RADA-LIKE PROTEIN"/>
    <property type="match status" value="1"/>
</dbReference>
<protein>
    <recommendedName>
        <fullName evidence="11 12">DNA repair protein RadA</fullName>
    </recommendedName>
</protein>
<dbReference type="InterPro" id="IPR027417">
    <property type="entry name" value="P-loop_NTPase"/>
</dbReference>
<keyword evidence="9 11" id="KW-0238">DNA-binding</keyword>
<keyword evidence="3 11" id="KW-0227">DNA damage</keyword>
<keyword evidence="4 13" id="KW-0863">Zinc-finger</keyword>
<evidence type="ECO:0000256" key="11">
    <source>
        <dbReference type="HAMAP-Rule" id="MF_01498"/>
    </source>
</evidence>
<evidence type="ECO:0000256" key="8">
    <source>
        <dbReference type="ARBA" id="ARBA00023016"/>
    </source>
</evidence>
<dbReference type="InterPro" id="IPR020568">
    <property type="entry name" value="Ribosomal_Su5_D2-typ_SF"/>
</dbReference>
<organism evidence="15 16">
    <name type="scientific">Flammeovirga pacifica</name>
    <dbReference type="NCBI Taxonomy" id="915059"/>
    <lineage>
        <taxon>Bacteria</taxon>
        <taxon>Pseudomonadati</taxon>
        <taxon>Bacteroidota</taxon>
        <taxon>Cytophagia</taxon>
        <taxon>Cytophagales</taxon>
        <taxon>Flammeovirgaceae</taxon>
        <taxon>Flammeovirga</taxon>
    </lineage>
</organism>
<dbReference type="SUPFAM" id="SSF54211">
    <property type="entry name" value="Ribosomal protein S5 domain 2-like"/>
    <property type="match status" value="1"/>
</dbReference>
<keyword evidence="10 11" id="KW-0234">DNA repair</keyword>
<dbReference type="Gene3D" id="3.30.230.10">
    <property type="match status" value="1"/>
</dbReference>
<proteinExistence type="inferred from homology"/>
<dbReference type="GO" id="GO:0016787">
    <property type="term" value="F:hydrolase activity"/>
    <property type="evidence" value="ECO:0007669"/>
    <property type="project" value="UniProtKB-KW"/>
</dbReference>
<evidence type="ECO:0000256" key="5">
    <source>
        <dbReference type="ARBA" id="ARBA00022801"/>
    </source>
</evidence>
<comment type="similarity">
    <text evidence="11 13">Belongs to the RecA family. RadA subfamily.</text>
</comment>
<feature type="domain" description="RecA family profile 1" evidence="14">
    <location>
        <begin position="81"/>
        <end position="228"/>
    </location>
</feature>
<evidence type="ECO:0000256" key="4">
    <source>
        <dbReference type="ARBA" id="ARBA00022771"/>
    </source>
</evidence>
<dbReference type="InterPro" id="IPR014721">
    <property type="entry name" value="Ribsml_uS5_D2-typ_fold_subgr"/>
</dbReference>
<keyword evidence="6 13" id="KW-0862">Zinc</keyword>
<dbReference type="GO" id="GO:0005829">
    <property type="term" value="C:cytosol"/>
    <property type="evidence" value="ECO:0007669"/>
    <property type="project" value="TreeGrafter"/>
</dbReference>
<evidence type="ECO:0000256" key="1">
    <source>
        <dbReference type="ARBA" id="ARBA00022723"/>
    </source>
</evidence>
<dbReference type="NCBIfam" id="TIGR00416">
    <property type="entry name" value="sms"/>
    <property type="match status" value="1"/>
</dbReference>
<reference evidence="15 16" key="1">
    <citation type="journal article" date="2012" name="Int. J. Syst. Evol. Microbiol.">
        <title>Flammeovirga pacifica sp. nov., isolated from deep-sea sediment.</title>
        <authorList>
            <person name="Xu H."/>
            <person name="Fu Y."/>
            <person name="Yang N."/>
            <person name="Ding Z."/>
            <person name="Lai Q."/>
            <person name="Zeng R."/>
        </authorList>
    </citation>
    <scope>NUCLEOTIDE SEQUENCE [LARGE SCALE GENOMIC DNA]</scope>
    <source>
        <strain evidence="16">DSM 24597 / LMG 26175 / WPAGA1</strain>
    </source>
</reference>
<dbReference type="InterPro" id="IPR041166">
    <property type="entry name" value="Rubredoxin_2"/>
</dbReference>
<keyword evidence="8 11" id="KW-0346">Stress response</keyword>
<dbReference type="GO" id="GO:0140664">
    <property type="term" value="F:ATP-dependent DNA damage sensor activity"/>
    <property type="evidence" value="ECO:0007669"/>
    <property type="project" value="InterPro"/>
</dbReference>
<dbReference type="GO" id="GO:0000725">
    <property type="term" value="P:recombinational repair"/>
    <property type="evidence" value="ECO:0007669"/>
    <property type="project" value="UniProtKB-UniRule"/>
</dbReference>
<dbReference type="Gene3D" id="3.40.50.300">
    <property type="entry name" value="P-loop containing nucleotide triphosphate hydrolases"/>
    <property type="match status" value="1"/>
</dbReference>
<dbReference type="InterPro" id="IPR003593">
    <property type="entry name" value="AAA+_ATPase"/>
</dbReference>
<dbReference type="InterPro" id="IPR004504">
    <property type="entry name" value="DNA_repair_RadA"/>
</dbReference>
<gene>
    <name evidence="11" type="primary">radA</name>
    <name evidence="15" type="ORF">NH26_05120</name>
</gene>
<dbReference type="OrthoDB" id="9803906at2"/>
<dbReference type="AlphaFoldDB" id="A0A1S1YXN7"/>